<evidence type="ECO:0000313" key="5">
    <source>
        <dbReference type="EMBL" id="SUM73262.1"/>
    </source>
</evidence>
<evidence type="ECO:0000256" key="2">
    <source>
        <dbReference type="ARBA" id="ARBA00022448"/>
    </source>
</evidence>
<gene>
    <name evidence="5" type="primary">appA_1</name>
    <name evidence="5" type="ORF">NCTC11807_02063</name>
</gene>
<comment type="similarity">
    <text evidence="1">Belongs to the bacterial solute-binding protein 5 family.</text>
</comment>
<name>A0A380H8I7_9STAP</name>
<sequence length="211" mass="24505">MLSTEWIAADAKDLNDYKYNPEKAKKILDKIGYKDKDGDGFREDPKGKPFVINLKHYAGSNPTFEPRTAAIKDFWEKVGLKTKVKLVEFGKYNDDLANASKDIEVYFRSWAGGIDPDPSDLYHNDRPMNEMRTVLPKSDKLLDDALDFDKFGKDEKKRKDLYVQWQKYINEELPALPMLQMKSISIVNDKIHNYDIEIGNDKDLYQLTKID</sequence>
<feature type="domain" description="Solute-binding protein family 5" evidence="4">
    <location>
        <begin position="9"/>
        <end position="123"/>
    </location>
</feature>
<evidence type="ECO:0000256" key="1">
    <source>
        <dbReference type="ARBA" id="ARBA00005695"/>
    </source>
</evidence>
<dbReference type="PANTHER" id="PTHR30290">
    <property type="entry name" value="PERIPLASMIC BINDING COMPONENT OF ABC TRANSPORTER"/>
    <property type="match status" value="1"/>
</dbReference>
<evidence type="ECO:0000256" key="3">
    <source>
        <dbReference type="ARBA" id="ARBA00022729"/>
    </source>
</evidence>
<dbReference type="GO" id="GO:1904680">
    <property type="term" value="F:peptide transmembrane transporter activity"/>
    <property type="evidence" value="ECO:0007669"/>
    <property type="project" value="TreeGrafter"/>
</dbReference>
<dbReference type="SUPFAM" id="SSF53850">
    <property type="entry name" value="Periplasmic binding protein-like II"/>
    <property type="match status" value="1"/>
</dbReference>
<dbReference type="Pfam" id="PF00496">
    <property type="entry name" value="SBP_bac_5"/>
    <property type="match status" value="1"/>
</dbReference>
<keyword evidence="3" id="KW-0732">Signal</keyword>
<dbReference type="PANTHER" id="PTHR30290:SF9">
    <property type="entry name" value="OLIGOPEPTIDE-BINDING PROTEIN APPA"/>
    <property type="match status" value="1"/>
</dbReference>
<dbReference type="GO" id="GO:0015833">
    <property type="term" value="P:peptide transport"/>
    <property type="evidence" value="ECO:0007669"/>
    <property type="project" value="TreeGrafter"/>
</dbReference>
<dbReference type="EMBL" id="UHDZ01000001">
    <property type="protein sequence ID" value="SUM73262.1"/>
    <property type="molecule type" value="Genomic_DNA"/>
</dbReference>
<keyword evidence="6" id="KW-1185">Reference proteome</keyword>
<proteinExistence type="inferred from homology"/>
<keyword evidence="2" id="KW-0813">Transport</keyword>
<organism evidence="5 6">
    <name type="scientific">Staphylococcus saccharolyticus</name>
    <dbReference type="NCBI Taxonomy" id="33028"/>
    <lineage>
        <taxon>Bacteria</taxon>
        <taxon>Bacillati</taxon>
        <taxon>Bacillota</taxon>
        <taxon>Bacilli</taxon>
        <taxon>Bacillales</taxon>
        <taxon>Staphylococcaceae</taxon>
        <taxon>Staphylococcus</taxon>
    </lineage>
</organism>
<dbReference type="InterPro" id="IPR000914">
    <property type="entry name" value="SBP_5_dom"/>
</dbReference>
<dbReference type="AlphaFoldDB" id="A0A380H8I7"/>
<dbReference type="Proteomes" id="UP000255425">
    <property type="component" value="Unassembled WGS sequence"/>
</dbReference>
<evidence type="ECO:0000313" key="6">
    <source>
        <dbReference type="Proteomes" id="UP000255425"/>
    </source>
</evidence>
<protein>
    <submittedName>
        <fullName evidence="5">Oligopeptide ABC superfamily ATP binding cassette transporter, binding protein</fullName>
    </submittedName>
</protein>
<dbReference type="Gene3D" id="3.10.105.10">
    <property type="entry name" value="Dipeptide-binding Protein, Domain 3"/>
    <property type="match status" value="1"/>
</dbReference>
<evidence type="ECO:0000259" key="4">
    <source>
        <dbReference type="Pfam" id="PF00496"/>
    </source>
</evidence>
<reference evidence="5 6" key="1">
    <citation type="submission" date="2018-06" db="EMBL/GenBank/DDBJ databases">
        <authorList>
            <consortium name="Pathogen Informatics"/>
            <person name="Doyle S."/>
        </authorList>
    </citation>
    <scope>NUCLEOTIDE SEQUENCE [LARGE SCALE GENOMIC DNA]</scope>
    <source>
        <strain evidence="5 6">NCTC11807</strain>
    </source>
</reference>
<accession>A0A380H8I7</accession>
<dbReference type="InterPro" id="IPR039424">
    <property type="entry name" value="SBP_5"/>
</dbReference>